<protein>
    <submittedName>
        <fullName evidence="2">Uncharacterized protein</fullName>
    </submittedName>
</protein>
<proteinExistence type="predicted"/>
<evidence type="ECO:0000313" key="3">
    <source>
        <dbReference type="Proteomes" id="UP001497516"/>
    </source>
</evidence>
<feature type="compositionally biased region" description="Polar residues" evidence="1">
    <location>
        <begin position="41"/>
        <end position="51"/>
    </location>
</feature>
<evidence type="ECO:0000256" key="1">
    <source>
        <dbReference type="SAM" id="MobiDB-lite"/>
    </source>
</evidence>
<feature type="region of interest" description="Disordered" evidence="1">
    <location>
        <begin position="32"/>
        <end position="84"/>
    </location>
</feature>
<keyword evidence="3" id="KW-1185">Reference proteome</keyword>
<organism evidence="2 3">
    <name type="scientific">Linum trigynum</name>
    <dbReference type="NCBI Taxonomy" id="586398"/>
    <lineage>
        <taxon>Eukaryota</taxon>
        <taxon>Viridiplantae</taxon>
        <taxon>Streptophyta</taxon>
        <taxon>Embryophyta</taxon>
        <taxon>Tracheophyta</taxon>
        <taxon>Spermatophyta</taxon>
        <taxon>Magnoliopsida</taxon>
        <taxon>eudicotyledons</taxon>
        <taxon>Gunneridae</taxon>
        <taxon>Pentapetalae</taxon>
        <taxon>rosids</taxon>
        <taxon>fabids</taxon>
        <taxon>Malpighiales</taxon>
        <taxon>Linaceae</taxon>
        <taxon>Linum</taxon>
    </lineage>
</organism>
<reference evidence="2 3" key="1">
    <citation type="submission" date="2024-04" db="EMBL/GenBank/DDBJ databases">
        <authorList>
            <person name="Fracassetti M."/>
        </authorList>
    </citation>
    <scope>NUCLEOTIDE SEQUENCE [LARGE SCALE GENOMIC DNA]</scope>
</reference>
<evidence type="ECO:0000313" key="2">
    <source>
        <dbReference type="EMBL" id="CAL1385699.1"/>
    </source>
</evidence>
<gene>
    <name evidence="2" type="ORF">LTRI10_LOCUS26816</name>
</gene>
<dbReference type="EMBL" id="OZ034817">
    <property type="protein sequence ID" value="CAL1385699.1"/>
    <property type="molecule type" value="Genomic_DNA"/>
</dbReference>
<sequence length="84" mass="9399">METVALPQRHDCTATRRVRILSASSSSRLSSFCSSRDFRHSTASALPTRFSNKGEVKEGDEEDESHPAAASLPLRRWPRSLQLE</sequence>
<name>A0AAV2EID4_9ROSI</name>
<accession>A0AAV2EID4</accession>
<dbReference type="AlphaFoldDB" id="A0AAV2EID4"/>
<dbReference type="Proteomes" id="UP001497516">
    <property type="component" value="Chromosome 4"/>
</dbReference>